<feature type="signal peptide" evidence="1">
    <location>
        <begin position="1"/>
        <end position="18"/>
    </location>
</feature>
<reference evidence="3" key="1">
    <citation type="submission" date="2021-02" db="EMBL/GenBank/DDBJ databases">
        <authorList>
            <person name="Nowell W R."/>
        </authorList>
    </citation>
    <scope>NUCLEOTIDE SEQUENCE</scope>
</reference>
<accession>A0A814KN45</accession>
<dbReference type="Proteomes" id="UP000663874">
    <property type="component" value="Unassembled WGS sequence"/>
</dbReference>
<dbReference type="Proteomes" id="UP000663882">
    <property type="component" value="Unassembled WGS sequence"/>
</dbReference>
<evidence type="ECO:0000313" key="8">
    <source>
        <dbReference type="Proteomes" id="UP000663870"/>
    </source>
</evidence>
<evidence type="ECO:0000256" key="1">
    <source>
        <dbReference type="SAM" id="SignalP"/>
    </source>
</evidence>
<keyword evidence="8" id="KW-1185">Reference proteome</keyword>
<sequence>MVSYYFISLLVILINVLTLSTNKLPSTSLQHNSLNRHKIVLRNKINSDMYRIKQILDPLRSLFNSRDIYRKHNNMLKTFWTCCPQQRVYLFDMRNAYHIIMGTDDCHNFIRDNRTRLTRQCQNNLKLFDPTRGDVQTCDGRLLRNLADKYVFVVELSNYTERWCIDGLYPMLIYSDINQILPCERAIRQGLRKDPQSYATYDALSSNILDVYVKNLHNYRDCGDPHFWDKEDDEEIDTSMPMFEYRR</sequence>
<dbReference type="Proteomes" id="UP000663870">
    <property type="component" value="Unassembled WGS sequence"/>
</dbReference>
<organism evidence="3 7">
    <name type="scientific">Rotaria sordida</name>
    <dbReference type="NCBI Taxonomy" id="392033"/>
    <lineage>
        <taxon>Eukaryota</taxon>
        <taxon>Metazoa</taxon>
        <taxon>Spiralia</taxon>
        <taxon>Gnathifera</taxon>
        <taxon>Rotifera</taxon>
        <taxon>Eurotatoria</taxon>
        <taxon>Bdelloidea</taxon>
        <taxon>Philodinida</taxon>
        <taxon>Philodinidae</taxon>
        <taxon>Rotaria</taxon>
    </lineage>
</organism>
<feature type="chain" id="PRO_5044131945" evidence="1">
    <location>
        <begin position="19"/>
        <end position="247"/>
    </location>
</feature>
<comment type="caution">
    <text evidence="3">The sequence shown here is derived from an EMBL/GenBank/DDBJ whole genome shotgun (WGS) entry which is preliminary data.</text>
</comment>
<dbReference type="Proteomes" id="UP000663854">
    <property type="component" value="Unassembled WGS sequence"/>
</dbReference>
<dbReference type="EMBL" id="CAJNOL010000858">
    <property type="protein sequence ID" value="CAF1220848.1"/>
    <property type="molecule type" value="Genomic_DNA"/>
</dbReference>
<evidence type="ECO:0000313" key="4">
    <source>
        <dbReference type="EMBL" id="CAF1220848.1"/>
    </source>
</evidence>
<dbReference type="EMBL" id="CAJOBE010000980">
    <property type="protein sequence ID" value="CAF3704122.1"/>
    <property type="molecule type" value="Genomic_DNA"/>
</dbReference>
<evidence type="ECO:0000313" key="2">
    <source>
        <dbReference type="EMBL" id="CAF0880930.1"/>
    </source>
</evidence>
<evidence type="ECO:0000313" key="3">
    <source>
        <dbReference type="EMBL" id="CAF1054755.1"/>
    </source>
</evidence>
<gene>
    <name evidence="5" type="ORF">FNK824_LOCUS9365</name>
    <name evidence="4" type="ORF">JXQ802_LOCUS25435</name>
    <name evidence="6" type="ORF">OTI717_LOCUS16388</name>
    <name evidence="3" type="ORF">PYM288_LOCUS17331</name>
    <name evidence="2" type="ORF">RFH988_LOCUS7961</name>
</gene>
<dbReference type="EMBL" id="CAJOAX010002036">
    <property type="protein sequence ID" value="CAF3766051.1"/>
    <property type="molecule type" value="Genomic_DNA"/>
</dbReference>
<keyword evidence="1" id="KW-0732">Signal</keyword>
<evidence type="ECO:0000313" key="5">
    <source>
        <dbReference type="EMBL" id="CAF3704122.1"/>
    </source>
</evidence>
<dbReference type="Proteomes" id="UP000663823">
    <property type="component" value="Unassembled WGS sequence"/>
</dbReference>
<dbReference type="OrthoDB" id="9986486at2759"/>
<name>A0A814KN45_9BILA</name>
<dbReference type="EMBL" id="CAJNOH010000485">
    <property type="protein sequence ID" value="CAF1054755.1"/>
    <property type="molecule type" value="Genomic_DNA"/>
</dbReference>
<evidence type="ECO:0000313" key="7">
    <source>
        <dbReference type="Proteomes" id="UP000663854"/>
    </source>
</evidence>
<evidence type="ECO:0000313" key="6">
    <source>
        <dbReference type="EMBL" id="CAF3766051.1"/>
    </source>
</evidence>
<proteinExistence type="predicted"/>
<dbReference type="AlphaFoldDB" id="A0A814KN45"/>
<protein>
    <submittedName>
        <fullName evidence="3">Uncharacterized protein</fullName>
    </submittedName>
</protein>
<dbReference type="EMBL" id="CAJNOO010000261">
    <property type="protein sequence ID" value="CAF0880930.1"/>
    <property type="molecule type" value="Genomic_DNA"/>
</dbReference>